<evidence type="ECO:0000313" key="2">
    <source>
        <dbReference type="Proteomes" id="UP000006371"/>
    </source>
</evidence>
<dbReference type="GeneID" id="3615253"/>
<keyword evidence="2" id="KW-1185">Reference proteome</keyword>
<gene>
    <name evidence="1" type="ordered locus">SSP0027</name>
</gene>
<dbReference type="PATRIC" id="fig|342451.11.peg.28"/>
<dbReference type="HOGENOM" id="CLU_475591_0_0_9"/>
<reference evidence="1 2" key="1">
    <citation type="journal article" date="2005" name="Proc. Natl. Acad. Sci. U.S.A.">
        <title>Whole genome sequence of Staphylococcus saprophyticus reveals the pathogenesis of uncomplicated urinary tract infection.</title>
        <authorList>
            <person name="Kuroda M."/>
            <person name="Yamashita A."/>
            <person name="Hirakawa H."/>
            <person name="Kumano M."/>
            <person name="Morikawa K."/>
            <person name="Higashide M."/>
            <person name="Maruyama A."/>
            <person name="Inose Y."/>
            <person name="Matoba K."/>
            <person name="Toh H."/>
            <person name="Kuhara S."/>
            <person name="Hattori M."/>
            <person name="Ohta T."/>
        </authorList>
    </citation>
    <scope>NUCLEOTIDE SEQUENCE [LARGE SCALE GENOMIC DNA]</scope>
    <source>
        <strain evidence="2">ATCC 15305 / DSM 20229 / NCIMB 8711 / NCTC 7292 / S-41</strain>
    </source>
</reference>
<organism evidence="1 2">
    <name type="scientific">Staphylococcus saprophyticus subsp. saprophyticus (strain ATCC 15305 / DSM 20229 / NCIMB 8711 / NCTC 7292 / S-41)</name>
    <dbReference type="NCBI Taxonomy" id="342451"/>
    <lineage>
        <taxon>Bacteria</taxon>
        <taxon>Bacillati</taxon>
        <taxon>Bacillota</taxon>
        <taxon>Bacilli</taxon>
        <taxon>Bacillales</taxon>
        <taxon>Staphylococcaceae</taxon>
        <taxon>Staphylococcus</taxon>
    </lineage>
</organism>
<proteinExistence type="predicted"/>
<accession>Q4A154</accession>
<evidence type="ECO:0008006" key="3">
    <source>
        <dbReference type="Google" id="ProtNLM"/>
    </source>
</evidence>
<evidence type="ECO:0000313" key="1">
    <source>
        <dbReference type="EMBL" id="BAE17172.1"/>
    </source>
</evidence>
<dbReference type="AlphaFoldDB" id="Q4A154"/>
<dbReference type="Proteomes" id="UP000006371">
    <property type="component" value="Chromosome"/>
</dbReference>
<name>Q4A154_STAS1</name>
<sequence>MDSGYHLPHNAVVVEEFEFMLSLLDVSKEYYIYEDLKALFFEEMVKNGLFEKFHGRMYERIKNSINMKEIYFKVYNGKATYDDIKKLYYTDSEKKPSKNFNQNWNEIIRDYLEFMAFLGVLPTYYKGKNRENDKKHYISDTLIKYKNGTLLLSDIILGMKFRNASKDYSNFEMYDITLRPFVVAIKILQLAKELGVLEVDGAVLCGLVKLQNNESLKDMSNIDFSNRNNNNWTKKQIKEFGRGLTFMKQWLNIVLEIPLVNTRNIKFDITNFDINNYDFYHESIFIGETYNHLEITPQIANIIICPEKCNDEEVLSILKDAKLINENKQNAHINFDTDLPSRELVIEADRLFKSKSKIEFELDEVQIQEFSMSNENFDIGFQIAKSSDGTAYENFIYQQLLNTFENSKVRQLGSQFTGQRLSDTVIDCVVYHHQMKSRIKIIVECKAGKAIKSFDERKEINNVQNTLKLANINDYDGVWYIITDSNQIPTQTHGGYRSSNNSYSFEEKLLTLQFDIQMSTGKPTIVTAFSYEMFMKFLSDIKEINGIITSQSTKHFWVWSKKFVNKAYISVQA</sequence>
<dbReference type="EMBL" id="AP008934">
    <property type="protein sequence ID" value="BAE17172.1"/>
    <property type="molecule type" value="Genomic_DNA"/>
</dbReference>
<dbReference type="RefSeq" id="WP_011302031.1">
    <property type="nucleotide sequence ID" value="NC_007350.1"/>
</dbReference>
<dbReference type="KEGG" id="ssp:SSP0027"/>
<protein>
    <recommendedName>
        <fullName evidence="3">Restriction endonuclease</fullName>
    </recommendedName>
</protein>